<evidence type="ECO:0000313" key="15">
    <source>
        <dbReference type="Proteomes" id="UP000070412"/>
    </source>
</evidence>
<feature type="compositionally biased region" description="Basic residues" evidence="11">
    <location>
        <begin position="943"/>
        <end position="953"/>
    </location>
</feature>
<dbReference type="Gene3D" id="3.40.50.720">
    <property type="entry name" value="NAD(P)-binding Rossmann-like Domain"/>
    <property type="match status" value="1"/>
</dbReference>
<dbReference type="GO" id="GO:0005228">
    <property type="term" value="F:intracellular sodium-activated potassium channel activity"/>
    <property type="evidence" value="ECO:0007669"/>
    <property type="project" value="TreeGrafter"/>
</dbReference>
<feature type="compositionally biased region" description="Low complexity" evidence="11">
    <location>
        <begin position="357"/>
        <end position="371"/>
    </location>
</feature>
<keyword evidence="6" id="KW-0630">Potassium</keyword>
<feature type="region of interest" description="Disordered" evidence="11">
    <location>
        <begin position="787"/>
        <end position="836"/>
    </location>
</feature>
<feature type="compositionally biased region" description="Polar residues" evidence="11">
    <location>
        <begin position="135"/>
        <end position="152"/>
    </location>
</feature>
<feature type="compositionally biased region" description="Basic and acidic residues" evidence="11">
    <location>
        <begin position="169"/>
        <end position="178"/>
    </location>
</feature>
<feature type="region of interest" description="Disordered" evidence="11">
    <location>
        <begin position="1092"/>
        <end position="1126"/>
    </location>
</feature>
<evidence type="ECO:0000313" key="13">
    <source>
        <dbReference type="EMBL" id="KAF7490345.1"/>
    </source>
</evidence>
<keyword evidence="15" id="KW-1185">Reference proteome</keyword>
<evidence type="ECO:0000313" key="14">
    <source>
        <dbReference type="EnsemblMetazoa" id="KAF7490345.1"/>
    </source>
</evidence>
<dbReference type="PROSITE" id="PS51201">
    <property type="entry name" value="RCK_N"/>
    <property type="match status" value="1"/>
</dbReference>
<dbReference type="AlphaFoldDB" id="A0A834R4N5"/>
<reference evidence="15" key="1">
    <citation type="journal article" date="2020" name="PLoS Negl. Trop. Dis.">
        <title>High-quality nuclear genome for Sarcoptes scabiei-A critical resource for a neglected parasite.</title>
        <authorList>
            <person name="Korhonen P.K."/>
            <person name="Gasser R.B."/>
            <person name="Ma G."/>
            <person name="Wang T."/>
            <person name="Stroehlein A.J."/>
            <person name="Young N.D."/>
            <person name="Ang C.S."/>
            <person name="Fernando D.D."/>
            <person name="Lu H.C."/>
            <person name="Taylor S."/>
            <person name="Reynolds S.L."/>
            <person name="Mofiz E."/>
            <person name="Najaraj S.H."/>
            <person name="Gowda H."/>
            <person name="Madugundu A."/>
            <person name="Renuse S."/>
            <person name="Holt D."/>
            <person name="Pandey A."/>
            <person name="Papenfuss A.T."/>
            <person name="Fischer K."/>
        </authorList>
    </citation>
    <scope>NUCLEOTIDE SEQUENCE [LARGE SCALE GENOMIC DNA]</scope>
</reference>
<feature type="compositionally biased region" description="Basic and acidic residues" evidence="11">
    <location>
        <begin position="1097"/>
        <end position="1106"/>
    </location>
</feature>
<reference evidence="13" key="2">
    <citation type="submission" date="2020-01" db="EMBL/GenBank/DDBJ databases">
        <authorList>
            <person name="Korhonen P.K.K."/>
            <person name="Guangxu M.G."/>
            <person name="Wang T.W."/>
            <person name="Stroehlein A.J.S."/>
            <person name="Young N.D."/>
            <person name="Ang C.-S.A."/>
            <person name="Fernando D.W.F."/>
            <person name="Lu H.L."/>
            <person name="Taylor S.T."/>
            <person name="Ehtesham M.E.M."/>
            <person name="Najaraj S.H.N."/>
            <person name="Harsha G.H.G."/>
            <person name="Madugundu A.M."/>
            <person name="Renuse S.R."/>
            <person name="Holt D.H."/>
            <person name="Pandey A.P."/>
            <person name="Papenfuss A.P."/>
            <person name="Gasser R.B.G."/>
            <person name="Fischer K.F."/>
        </authorList>
    </citation>
    <scope>NUCLEOTIDE SEQUENCE</scope>
    <source>
        <strain evidence="13">SSS_KF_BRIS2020</strain>
    </source>
</reference>
<evidence type="ECO:0000256" key="10">
    <source>
        <dbReference type="ARBA" id="ARBA00023303"/>
    </source>
</evidence>
<keyword evidence="7" id="KW-1133">Transmembrane helix</keyword>
<keyword evidence="4" id="KW-0812">Transmembrane</keyword>
<keyword evidence="10 13" id="KW-0407">Ion channel</keyword>
<evidence type="ECO:0000256" key="4">
    <source>
        <dbReference type="ARBA" id="ARBA00022692"/>
    </source>
</evidence>
<gene>
    <name evidence="13" type="ORF">SSS_5308</name>
</gene>
<feature type="region of interest" description="Disordered" evidence="11">
    <location>
        <begin position="1166"/>
        <end position="1276"/>
    </location>
</feature>
<evidence type="ECO:0000256" key="6">
    <source>
        <dbReference type="ARBA" id="ARBA00022958"/>
    </source>
</evidence>
<sequence>MTLLKRYGVALIGIQTDMHGTWPIMMNPGPSYVLKHSDVCFYMNIAKEENSTFVPTTSGVNTSNLATSGSQQIFSDLNSNGNNLGQHHHHHHHHHSNNESSEGNIASSRKLDSNLKSSKTADDDSERNQTKDNQNDQISESNQLLNDQSKSSSSKDHHHHHHHHHHNKNREERIKMSVDDSGPQHSSNLMLNPKFQKNDEMKRSEINLLSANYGSKESSKEKDNISTGSGNPFSFSNLRRKSSSLFLSDIAIEFATKMKRVTSGKNLSHLEVPKIEFGSPAVKTNDVVAARGRRPSIAPVPAMLADDDSSETNSESGSDQAETDPNIVDEDNTNDTNKTVPIKVVQNENGQQKQKHQQQQQQQQQKSSQHQPQNEKYFENHWSVPAECSVIIKGFPPVSPYVGVSPTLCYLLKEKKPSCCLQVSMPCEHCSHFHARDYDWQGTKSIILSADYASNGIYNFIIPLRAHFHQPTSLRPIILLLEKNPSLAFIDAISWFPLVYWMKGCIDNLDDLIRAGINLADSVVVVNKETTNSAEEDYLSDCNTIVAVQTMFKMFPSVRIITELSQSSNMRFMQFRAHDIYALSLSKMEKHERERGSHISYMFRLPFAAGNVFSASMLDTLLYQAFVKDYMITIIRLLLGIDQAPGSGFLSSMRITKDDLWIRTYGRLYQRLCSTTCEIPIGIYRTQSTQSIDIGTGIQISFDFMLPLSEQISYQALTYEVERQEISNLVRNRLQDLGIPSNDYDNCSEKRTELSYVIINPNCDLKLEEGDMIFIIKPSPVNSKKMFLNRANSLRSKSPLRKKRRKNNKKDDNNNNNDCTGNNLTKKPNNGDDKNGNDGLLKIGAIDGISLISNSGSHGGGVDGARGGDRKSNRTINSNSTTPSLISSSLEDDEEEEDEIAPIMIDDQGHQSDCEIRTPRIGRLFGSKNFMSIDNSKSNSRNNQRKHLTRSKKSNPNTTMNNDDNNRPKNRKLPSIMMAEMEKKGRNIISIKNSIGRVRRNKEKKQNRDTMAFINHNLDKASKQCLEQNESSGESSDGIILPAITVPKSYFEDQQRKFNESHSSVIGATNEVDSNHHHSSSSMITAPKMPHAINNENDFKNVRDDNYQSSNANSNRNKIGRNETMSSSTIQPIIAATTSSSTITLKTNYGRQQQPQEIVQICIDSPSEEEQSSYNNNNNNNNNNNHEFSTSTISIGTISDDASDKKNYIDDGDEDLEHRNKIDKEDHVCDRSEHGFDRHPNHHVDLVNRQQPQSQQTSTTKTTKQSSRTFNSGTIV</sequence>
<feature type="region of interest" description="Disordered" evidence="11">
    <location>
        <begin position="72"/>
        <end position="197"/>
    </location>
</feature>
<evidence type="ECO:0000256" key="7">
    <source>
        <dbReference type="ARBA" id="ARBA00022989"/>
    </source>
</evidence>
<dbReference type="InterPro" id="IPR047871">
    <property type="entry name" value="K_chnl_Slo-like"/>
</dbReference>
<proteinExistence type="predicted"/>
<organism evidence="13">
    <name type="scientific">Sarcoptes scabiei</name>
    <name type="common">Itch mite</name>
    <name type="synonym">Acarus scabiei</name>
    <dbReference type="NCBI Taxonomy" id="52283"/>
    <lineage>
        <taxon>Eukaryota</taxon>
        <taxon>Metazoa</taxon>
        <taxon>Ecdysozoa</taxon>
        <taxon>Arthropoda</taxon>
        <taxon>Chelicerata</taxon>
        <taxon>Arachnida</taxon>
        <taxon>Acari</taxon>
        <taxon>Acariformes</taxon>
        <taxon>Sarcoptiformes</taxon>
        <taxon>Astigmata</taxon>
        <taxon>Psoroptidia</taxon>
        <taxon>Sarcoptoidea</taxon>
        <taxon>Sarcoptidae</taxon>
        <taxon>Sarcoptinae</taxon>
        <taxon>Sarcoptes</taxon>
    </lineage>
</organism>
<evidence type="ECO:0000256" key="9">
    <source>
        <dbReference type="ARBA" id="ARBA00023136"/>
    </source>
</evidence>
<dbReference type="InterPro" id="IPR003148">
    <property type="entry name" value="RCK_N"/>
</dbReference>
<reference evidence="14" key="3">
    <citation type="submission" date="2022-06" db="UniProtKB">
        <authorList>
            <consortium name="EnsemblMetazoa"/>
        </authorList>
    </citation>
    <scope>IDENTIFICATION</scope>
</reference>
<feature type="compositionally biased region" description="Basic and acidic residues" evidence="11">
    <location>
        <begin position="1216"/>
        <end position="1246"/>
    </location>
</feature>
<evidence type="ECO:0000256" key="3">
    <source>
        <dbReference type="ARBA" id="ARBA00022538"/>
    </source>
</evidence>
<comment type="subcellular location">
    <subcellularLocation>
        <location evidence="1">Membrane</location>
        <topology evidence="1">Multi-pass membrane protein</topology>
    </subcellularLocation>
</comment>
<feature type="compositionally biased region" description="Low complexity" evidence="11">
    <location>
        <begin position="876"/>
        <end position="889"/>
    </location>
</feature>
<dbReference type="Pfam" id="PF22614">
    <property type="entry name" value="Slo-like_RCK"/>
    <property type="match status" value="1"/>
</dbReference>
<dbReference type="EnsemblMetazoa" id="SSS_5308s_mrna">
    <property type="protein sequence ID" value="KAF7490345.1"/>
    <property type="gene ID" value="SSS_5308"/>
</dbReference>
<feature type="compositionally biased region" description="Low complexity" evidence="11">
    <location>
        <begin position="1249"/>
        <end position="1269"/>
    </location>
</feature>
<feature type="compositionally biased region" description="Basic residues" evidence="11">
    <location>
        <begin position="798"/>
        <end position="808"/>
    </location>
</feature>
<feature type="compositionally biased region" description="Polar residues" evidence="11">
    <location>
        <begin position="1107"/>
        <end position="1117"/>
    </location>
</feature>
<dbReference type="OrthoDB" id="6512999at2759"/>
<feature type="region of interest" description="Disordered" evidence="11">
    <location>
        <begin position="928"/>
        <end position="972"/>
    </location>
</feature>
<evidence type="ECO:0000256" key="5">
    <source>
        <dbReference type="ARBA" id="ARBA00022826"/>
    </source>
</evidence>
<dbReference type="GO" id="GO:0005886">
    <property type="term" value="C:plasma membrane"/>
    <property type="evidence" value="ECO:0007669"/>
    <property type="project" value="TreeGrafter"/>
</dbReference>
<keyword evidence="5" id="KW-0631">Potassium channel</keyword>
<feature type="region of interest" description="Disordered" evidence="11">
    <location>
        <begin position="290"/>
        <end position="375"/>
    </location>
</feature>
<evidence type="ECO:0000256" key="11">
    <source>
        <dbReference type="SAM" id="MobiDB-lite"/>
    </source>
</evidence>
<dbReference type="FunFam" id="3.40.50.720:FF:000034">
    <property type="entry name" value="Potassium channel subfamily T member 1"/>
    <property type="match status" value="1"/>
</dbReference>
<dbReference type="EMBL" id="WVUK01000062">
    <property type="protein sequence ID" value="KAF7490345.1"/>
    <property type="molecule type" value="Genomic_DNA"/>
</dbReference>
<feature type="region of interest" description="Disordered" evidence="11">
    <location>
        <begin position="212"/>
        <end position="231"/>
    </location>
</feature>
<evidence type="ECO:0000256" key="8">
    <source>
        <dbReference type="ARBA" id="ARBA00023065"/>
    </source>
</evidence>
<feature type="compositionally biased region" description="Basic residues" evidence="11">
    <location>
        <begin position="86"/>
        <end position="95"/>
    </location>
</feature>
<feature type="compositionally biased region" description="Basic residues" evidence="11">
    <location>
        <begin position="156"/>
        <end position="168"/>
    </location>
</feature>
<dbReference type="PANTHER" id="PTHR10027">
    <property type="entry name" value="CALCIUM-ACTIVATED POTASSIUM CHANNEL ALPHA CHAIN"/>
    <property type="match status" value="1"/>
</dbReference>
<keyword evidence="8" id="KW-0406">Ion transport</keyword>
<feature type="domain" description="RCK N-terminal" evidence="12">
    <location>
        <begin position="443"/>
        <end position="584"/>
    </location>
</feature>
<feature type="compositionally biased region" description="Polar residues" evidence="11">
    <location>
        <begin position="311"/>
        <end position="320"/>
    </location>
</feature>
<evidence type="ECO:0000256" key="1">
    <source>
        <dbReference type="ARBA" id="ARBA00004141"/>
    </source>
</evidence>
<dbReference type="GO" id="GO:0015271">
    <property type="term" value="F:outward rectifier potassium channel activity"/>
    <property type="evidence" value="ECO:0007669"/>
    <property type="project" value="TreeGrafter"/>
</dbReference>
<keyword evidence="2" id="KW-0813">Transport</keyword>
<dbReference type="Proteomes" id="UP000070412">
    <property type="component" value="Unassembled WGS sequence"/>
</dbReference>
<keyword evidence="3" id="KW-0633">Potassium transport</keyword>
<evidence type="ECO:0000256" key="2">
    <source>
        <dbReference type="ARBA" id="ARBA00022448"/>
    </source>
</evidence>
<name>A0A834R4N5_SARSC</name>
<accession>A0A834R4N5</accession>
<protein>
    <submittedName>
        <fullName evidence="13">Potassium channel subfamily T member 2</fullName>
    </submittedName>
</protein>
<keyword evidence="9" id="KW-0472">Membrane</keyword>
<feature type="compositionally biased region" description="Basic and acidic residues" evidence="11">
    <location>
        <begin position="109"/>
        <end position="134"/>
    </location>
</feature>
<feature type="compositionally biased region" description="Low complexity" evidence="11">
    <location>
        <begin position="1175"/>
        <end position="1200"/>
    </location>
</feature>
<feature type="region of interest" description="Disordered" evidence="11">
    <location>
        <begin position="855"/>
        <end position="897"/>
    </location>
</feature>
<dbReference type="PANTHER" id="PTHR10027:SF10">
    <property type="entry name" value="SLOWPOKE 2, ISOFORM D"/>
    <property type="match status" value="1"/>
</dbReference>
<evidence type="ECO:0000259" key="12">
    <source>
        <dbReference type="PROSITE" id="PS51201"/>
    </source>
</evidence>